<keyword evidence="10" id="KW-0675">Receptor</keyword>
<dbReference type="Gene3D" id="2.60.40.1120">
    <property type="entry name" value="Carboxypeptidase-like, regulatory domain"/>
    <property type="match status" value="1"/>
</dbReference>
<keyword evidence="2 7" id="KW-0813">Transport</keyword>
<dbReference type="InterPro" id="IPR039426">
    <property type="entry name" value="TonB-dep_rcpt-like"/>
</dbReference>
<evidence type="ECO:0000313" key="11">
    <source>
        <dbReference type="Proteomes" id="UP000231564"/>
    </source>
</evidence>
<dbReference type="GO" id="GO:0009279">
    <property type="term" value="C:cell outer membrane"/>
    <property type="evidence" value="ECO:0007669"/>
    <property type="project" value="UniProtKB-SubCell"/>
</dbReference>
<evidence type="ECO:0000259" key="9">
    <source>
        <dbReference type="Pfam" id="PF07715"/>
    </source>
</evidence>
<evidence type="ECO:0000256" key="5">
    <source>
        <dbReference type="ARBA" id="ARBA00023136"/>
    </source>
</evidence>
<dbReference type="InterPro" id="IPR008969">
    <property type="entry name" value="CarboxyPept-like_regulatory"/>
</dbReference>
<dbReference type="Pfam" id="PF07715">
    <property type="entry name" value="Plug"/>
    <property type="match status" value="1"/>
</dbReference>
<protein>
    <submittedName>
        <fullName evidence="10">SusC/RagA family TonB-dependent receptor</fullName>
    </submittedName>
</protein>
<organism evidence="10 11">
    <name type="scientific">Tenacibaculum maritimum NCIMB 2154</name>
    <dbReference type="NCBI Taxonomy" id="1349785"/>
    <lineage>
        <taxon>Bacteria</taxon>
        <taxon>Pseudomonadati</taxon>
        <taxon>Bacteroidota</taxon>
        <taxon>Flavobacteriia</taxon>
        <taxon>Flavobacteriales</taxon>
        <taxon>Flavobacteriaceae</taxon>
        <taxon>Tenacibaculum</taxon>
    </lineage>
</organism>
<dbReference type="NCBIfam" id="TIGR04056">
    <property type="entry name" value="OMP_RagA_SusC"/>
    <property type="match status" value="1"/>
</dbReference>
<dbReference type="Pfam" id="PF13715">
    <property type="entry name" value="CarbopepD_reg_2"/>
    <property type="match status" value="1"/>
</dbReference>
<evidence type="ECO:0000256" key="7">
    <source>
        <dbReference type="PROSITE-ProRule" id="PRU01360"/>
    </source>
</evidence>
<reference evidence="10 11" key="1">
    <citation type="submission" date="2016-11" db="EMBL/GenBank/DDBJ databases">
        <authorList>
            <person name="Jaros S."/>
            <person name="Januszkiewicz K."/>
            <person name="Wedrychowicz H."/>
        </authorList>
    </citation>
    <scope>NUCLEOTIDE SEQUENCE [LARGE SCALE GENOMIC DNA]</scope>
    <source>
        <strain evidence="10">NCIMB 2154T</strain>
    </source>
</reference>
<dbReference type="SUPFAM" id="SSF56935">
    <property type="entry name" value="Porins"/>
    <property type="match status" value="1"/>
</dbReference>
<dbReference type="STRING" id="1349785.GCA_000509405_02095"/>
<evidence type="ECO:0000256" key="2">
    <source>
        <dbReference type="ARBA" id="ARBA00022448"/>
    </source>
</evidence>
<feature type="signal peptide" evidence="8">
    <location>
        <begin position="1"/>
        <end position="22"/>
    </location>
</feature>
<accession>A0A2H1EBZ4</accession>
<sequence length="1045" mass="113551">MKTKFNGILTLFLALVVQISFAQEKTISGTVSDNSGPLPGVNVLIKGTSKGTETDFDGKYSIKTTSGDVLIFRFIGMKTVNKTVGNSNTINVTLEEDANVLEEVVVKGALGVERVEKSIGYAQQNLAGDELSTAVESNLANSLGGKVSGIQITNSSGSVGASTRVVLRGPTSITGNNQPLYVIDGIPVNNQNFGNAGGNGGVDLPSGISDINPDDIESISVLKGPNAAALYGIRAGNGAIVITTKKGKKGHGLGINYTSSVMFQNPLVLPNYQNSYGQGSNPTYFQFVDGQNGVGDGVDESWGAPLDVGLEFVQFTSFIDGRNGEPMPWVSRPDNVKDFFNTGSVITHNVSFAGSQEDVTYRFSAGTFDQEGIVPNTDFFKRNLGGNVNWTANNKLTIGFNANYTNSYSNNVSSGGYSANNQVQQLVWSGRNVDINALRNYQNLPLAGANTGAAGTPLNWNTQYQNNPFWALDNNTNTYNRDRLIGAANLAYKISDDFSISTKVSMDQFSQREERRRAKGTNESPNGSYTEILRNYRELNTEILASYNKDLSDDFKISLNAGGNRMYRKSNLFKGVAPALQVDKLWSLDNLAGGSTLETDDDINAQKINSIYGFANFNYKDYLFLEVTGRNDWSSVLPTANNSFFYPSFNLSGVISDMADLGQTINYLKVRGGWAKVGSTGALTPYNLRPVYEITTLGSITVADINTQLWNSNLNPESTTSLELGFETRLFNNRVSLDVTYYATKSEDLLLPGSISRGSGFNSAWNNLATMTNKGIELQLGTTAIKTEDFKLGVDINFAKNENLVTDIKGDLEAHQLNRYWGSYLRAREGQPYGTIEGRKFKRNAKGQIEINPATGLPLISKKNEILGDVQPDWTGGVRLSADYKGIKLSALFDAKIGGEVYTMTHAWGRYSGILEETINGRETGLVVPGVLEGTNTPNNLVVTAKAFNHGAFGNNVEESSVFDASYVKLREVVLSYSIPKDWIENTGINDLKFSLVGRNLAILHKNAPHIDPETGFSANNRDQGLEFGQIPSVSSYGFNMSLKF</sequence>
<dbReference type="RefSeq" id="WP_100211555.1">
    <property type="nucleotide sequence ID" value="NZ_CP138495.1"/>
</dbReference>
<dbReference type="InterPro" id="IPR023997">
    <property type="entry name" value="TonB-dep_OMP_SusC/RagA_CS"/>
</dbReference>
<proteinExistence type="inferred from homology"/>
<dbReference type="InterPro" id="IPR012910">
    <property type="entry name" value="Plug_dom"/>
</dbReference>
<keyword evidence="6 7" id="KW-0998">Cell outer membrane</keyword>
<keyword evidence="11" id="KW-1185">Reference proteome</keyword>
<feature type="chain" id="PRO_5013614732" evidence="8">
    <location>
        <begin position="23"/>
        <end position="1045"/>
    </location>
</feature>
<dbReference type="AlphaFoldDB" id="A0A2H1EBZ4"/>
<evidence type="ECO:0000256" key="8">
    <source>
        <dbReference type="SAM" id="SignalP"/>
    </source>
</evidence>
<name>A0A2H1EBZ4_9FLAO</name>
<evidence type="ECO:0000256" key="1">
    <source>
        <dbReference type="ARBA" id="ARBA00004571"/>
    </source>
</evidence>
<evidence type="ECO:0000256" key="4">
    <source>
        <dbReference type="ARBA" id="ARBA00022692"/>
    </source>
</evidence>
<keyword evidence="3 7" id="KW-1134">Transmembrane beta strand</keyword>
<evidence type="ECO:0000313" key="10">
    <source>
        <dbReference type="EMBL" id="SFZ83935.1"/>
    </source>
</evidence>
<dbReference type="Proteomes" id="UP000231564">
    <property type="component" value="Chromosome MARIT"/>
</dbReference>
<dbReference type="SUPFAM" id="SSF49464">
    <property type="entry name" value="Carboxypeptidase regulatory domain-like"/>
    <property type="match status" value="1"/>
</dbReference>
<dbReference type="InterPro" id="IPR036942">
    <property type="entry name" value="Beta-barrel_TonB_sf"/>
</dbReference>
<dbReference type="EMBL" id="LT634361">
    <property type="protein sequence ID" value="SFZ83935.1"/>
    <property type="molecule type" value="Genomic_DNA"/>
</dbReference>
<keyword evidence="8" id="KW-0732">Signal</keyword>
<dbReference type="PROSITE" id="PS52016">
    <property type="entry name" value="TONB_DEPENDENT_REC_3"/>
    <property type="match status" value="1"/>
</dbReference>
<evidence type="ECO:0000256" key="6">
    <source>
        <dbReference type="ARBA" id="ARBA00023237"/>
    </source>
</evidence>
<dbReference type="OrthoDB" id="9768177at2"/>
<dbReference type="InterPro" id="IPR037066">
    <property type="entry name" value="Plug_dom_sf"/>
</dbReference>
<dbReference type="Gene3D" id="2.170.130.10">
    <property type="entry name" value="TonB-dependent receptor, plug domain"/>
    <property type="match status" value="1"/>
</dbReference>
<comment type="similarity">
    <text evidence="7">Belongs to the TonB-dependent receptor family.</text>
</comment>
<dbReference type="GeneID" id="47723850"/>
<evidence type="ECO:0000256" key="3">
    <source>
        <dbReference type="ARBA" id="ARBA00022452"/>
    </source>
</evidence>
<dbReference type="Gene3D" id="2.40.170.20">
    <property type="entry name" value="TonB-dependent receptor, beta-barrel domain"/>
    <property type="match status" value="1"/>
</dbReference>
<keyword evidence="4 7" id="KW-0812">Transmembrane</keyword>
<comment type="subcellular location">
    <subcellularLocation>
        <location evidence="1 7">Cell outer membrane</location>
        <topology evidence="1 7">Multi-pass membrane protein</topology>
    </subcellularLocation>
</comment>
<gene>
    <name evidence="10" type="ORF">MARIT_2376</name>
</gene>
<dbReference type="InterPro" id="IPR023996">
    <property type="entry name" value="TonB-dep_OMP_SusC/RagA"/>
</dbReference>
<dbReference type="NCBIfam" id="TIGR04057">
    <property type="entry name" value="SusC_RagA_signa"/>
    <property type="match status" value="1"/>
</dbReference>
<keyword evidence="5 7" id="KW-0472">Membrane</keyword>
<dbReference type="KEGG" id="tmar:MARIT_2376"/>
<feature type="domain" description="TonB-dependent receptor plug" evidence="9">
    <location>
        <begin position="122"/>
        <end position="239"/>
    </location>
</feature>